<protein>
    <submittedName>
        <fullName evidence="2">Uncharacterized protein</fullName>
    </submittedName>
</protein>
<proteinExistence type="predicted"/>
<organism evidence="2 3">
    <name type="scientific">Vitis vinifera</name>
    <name type="common">Grape</name>
    <dbReference type="NCBI Taxonomy" id="29760"/>
    <lineage>
        <taxon>Eukaryota</taxon>
        <taxon>Viridiplantae</taxon>
        <taxon>Streptophyta</taxon>
        <taxon>Embryophyta</taxon>
        <taxon>Tracheophyta</taxon>
        <taxon>Spermatophyta</taxon>
        <taxon>Magnoliopsida</taxon>
        <taxon>eudicotyledons</taxon>
        <taxon>Gunneridae</taxon>
        <taxon>Pentapetalae</taxon>
        <taxon>rosids</taxon>
        <taxon>Vitales</taxon>
        <taxon>Vitaceae</taxon>
        <taxon>Viteae</taxon>
        <taxon>Vitis</taxon>
    </lineage>
</organism>
<gene>
    <name evidence="2" type="ORF">CK203_069745</name>
</gene>
<keyword evidence="1" id="KW-0812">Transmembrane</keyword>
<keyword evidence="1" id="KW-0472">Membrane</keyword>
<comment type="caution">
    <text evidence="2">The sequence shown here is derived from an EMBL/GenBank/DDBJ whole genome shotgun (WGS) entry which is preliminary data.</text>
</comment>
<evidence type="ECO:0000313" key="2">
    <source>
        <dbReference type="EMBL" id="RVW41206.1"/>
    </source>
</evidence>
<feature type="transmembrane region" description="Helical" evidence="1">
    <location>
        <begin position="56"/>
        <end position="79"/>
    </location>
</feature>
<name>A0A438E092_VITVI</name>
<reference evidence="2 3" key="1">
    <citation type="journal article" date="2018" name="PLoS Genet.">
        <title>Population sequencing reveals clonal diversity and ancestral inbreeding in the grapevine cultivar Chardonnay.</title>
        <authorList>
            <person name="Roach M.J."/>
            <person name="Johnson D.L."/>
            <person name="Bohlmann J."/>
            <person name="van Vuuren H.J."/>
            <person name="Jones S.J."/>
            <person name="Pretorius I.S."/>
            <person name="Schmidt S.A."/>
            <person name="Borneman A.R."/>
        </authorList>
    </citation>
    <scope>NUCLEOTIDE SEQUENCE [LARGE SCALE GENOMIC DNA]</scope>
    <source>
        <strain evidence="3">cv. Chardonnay</strain>
        <tissue evidence="2">Leaf</tissue>
    </source>
</reference>
<evidence type="ECO:0000313" key="3">
    <source>
        <dbReference type="Proteomes" id="UP000288805"/>
    </source>
</evidence>
<dbReference type="EMBL" id="QGNW01001445">
    <property type="protein sequence ID" value="RVW41206.1"/>
    <property type="molecule type" value="Genomic_DNA"/>
</dbReference>
<accession>A0A438E092</accession>
<evidence type="ECO:0000256" key="1">
    <source>
        <dbReference type="SAM" id="Phobius"/>
    </source>
</evidence>
<sequence>MHSPGFSAPNTPICRISRLSNIDPSWNSLVSDPKMALRRGLSGAALQRNRPSRSRLPLAVVISLSLLAPLIFFVGRGIYTIGEF</sequence>
<dbReference type="Proteomes" id="UP000288805">
    <property type="component" value="Unassembled WGS sequence"/>
</dbReference>
<dbReference type="AlphaFoldDB" id="A0A438E092"/>
<keyword evidence="1" id="KW-1133">Transmembrane helix</keyword>